<dbReference type="Proteomes" id="UP000095673">
    <property type="component" value="Unassembled WGS sequence"/>
</dbReference>
<evidence type="ECO:0000313" key="1">
    <source>
        <dbReference type="EMBL" id="CUN28512.1"/>
    </source>
</evidence>
<reference evidence="1 2" key="1">
    <citation type="submission" date="2015-09" db="EMBL/GenBank/DDBJ databases">
        <authorList>
            <consortium name="Pathogen Informatics"/>
        </authorList>
    </citation>
    <scope>NUCLEOTIDE SEQUENCE [LARGE SCALE GENOMIC DNA]</scope>
    <source>
        <strain evidence="1 2">2789STDY5834968</strain>
    </source>
</reference>
<dbReference type="EMBL" id="CYXM01000023">
    <property type="protein sequence ID" value="CUN28512.1"/>
    <property type="molecule type" value="Genomic_DNA"/>
</dbReference>
<protein>
    <submittedName>
        <fullName evidence="1">Uncharacterized protein</fullName>
    </submittedName>
</protein>
<dbReference type="AlphaFoldDB" id="A0A173VMG0"/>
<name>A0A173VMG0_9FIRM</name>
<evidence type="ECO:0000313" key="2">
    <source>
        <dbReference type="Proteomes" id="UP000095673"/>
    </source>
</evidence>
<sequence>MMSNIIKIHLFKNARIGITADTGVAFFCQREDYKFEVRYYPL</sequence>
<organism evidence="1 2">
    <name type="scientific">Agathobacter rectalis</name>
    <dbReference type="NCBI Taxonomy" id="39491"/>
    <lineage>
        <taxon>Bacteria</taxon>
        <taxon>Bacillati</taxon>
        <taxon>Bacillota</taxon>
        <taxon>Clostridia</taxon>
        <taxon>Lachnospirales</taxon>
        <taxon>Lachnospiraceae</taxon>
        <taxon>Agathobacter</taxon>
    </lineage>
</organism>
<accession>A0A173VMG0</accession>
<proteinExistence type="predicted"/>
<gene>
    <name evidence="1" type="ORF">ERS852580_03273</name>
</gene>